<evidence type="ECO:0008006" key="2">
    <source>
        <dbReference type="Google" id="ProtNLM"/>
    </source>
</evidence>
<sequence>MNQAVVIIGIGEIGSVLARGLLKTGHPVYPVTRTMDIEEQAKHISNPAAVIVAVGESDLHPMLSKIPKNWQKNLVLIQNELLPRDWQQYDFPTPTIVSVWFEKKKGQDVKVVVPSPICGAQAVLLFDALQALDIPAEIINNEVKMTMELVRKNYYILSSNIAGLKTGGTVSELWSNHQDFAKAVITDIHSLQQYLVGGTLDNEVLTKAMLVAFEGDPEHTCMGRSAPARLERALQIADSAGLTVNTLREISNSA</sequence>
<dbReference type="SUPFAM" id="SSF51735">
    <property type="entry name" value="NAD(P)-binding Rossmann-fold domains"/>
    <property type="match status" value="1"/>
</dbReference>
<dbReference type="Proteomes" id="UP000885750">
    <property type="component" value="Unassembled WGS sequence"/>
</dbReference>
<organism evidence="1">
    <name type="scientific">Leucothrix mucor</name>
    <dbReference type="NCBI Taxonomy" id="45248"/>
    <lineage>
        <taxon>Bacteria</taxon>
        <taxon>Pseudomonadati</taxon>
        <taxon>Pseudomonadota</taxon>
        <taxon>Gammaproteobacteria</taxon>
        <taxon>Thiotrichales</taxon>
        <taxon>Thiotrichaceae</taxon>
        <taxon>Leucothrix</taxon>
    </lineage>
</organism>
<accession>A0A7V2T134</accession>
<dbReference type="InterPro" id="IPR036291">
    <property type="entry name" value="NAD(P)-bd_dom_sf"/>
</dbReference>
<proteinExistence type="predicted"/>
<gene>
    <name evidence="1" type="ORF">ENJ51_08070</name>
</gene>
<dbReference type="AlphaFoldDB" id="A0A7V2T134"/>
<reference evidence="1" key="1">
    <citation type="journal article" date="2020" name="mSystems">
        <title>Genome- and Community-Level Interaction Insights into Carbon Utilization and Element Cycling Functions of Hydrothermarchaeota in Hydrothermal Sediment.</title>
        <authorList>
            <person name="Zhou Z."/>
            <person name="Liu Y."/>
            <person name="Xu W."/>
            <person name="Pan J."/>
            <person name="Luo Z.H."/>
            <person name="Li M."/>
        </authorList>
    </citation>
    <scope>NUCLEOTIDE SEQUENCE [LARGE SCALE GENOMIC DNA]</scope>
    <source>
        <strain evidence="1">HyVt-493</strain>
    </source>
</reference>
<dbReference type="Gene3D" id="3.40.50.720">
    <property type="entry name" value="NAD(P)-binding Rossmann-like Domain"/>
    <property type="match status" value="1"/>
</dbReference>
<dbReference type="EMBL" id="DRMS01000301">
    <property type="protein sequence ID" value="HFC92755.1"/>
    <property type="molecule type" value="Genomic_DNA"/>
</dbReference>
<comment type="caution">
    <text evidence="1">The sequence shown here is derived from an EMBL/GenBank/DDBJ whole genome shotgun (WGS) entry which is preliminary data.</text>
</comment>
<evidence type="ECO:0000313" key="1">
    <source>
        <dbReference type="EMBL" id="HFC92755.1"/>
    </source>
</evidence>
<protein>
    <recommendedName>
        <fullName evidence="2">Pyrroline-5-carboxylate reductase catalytic N-terminal domain-containing protein</fullName>
    </recommendedName>
</protein>
<name>A0A7V2T134_LEUMU</name>